<sequence>MNRTFATAVVNGLLVALAVLSLAPLLWMLAVSFMQTGEAAHFPPPLLPAAPTLDNYRELFAKAGMGRFLFNSFLVASCVTVLSLLFNTMAGYAFAKLRFAGRERIFRLLLAALVIPAQVAMMPLFLLLKQMGFVNTYMGAIVPGMATIFGIFLVRQYARSIPDELLEAARIDGAGEMRIFFQIVMPALKPIIVTLAIFSFMAAWNDFMWPLIVLSDQDLQTLPVALASLSREHVQDNELMMAGSVVTIVPVLLLFLVLQRHYIQGLLLGSVKG</sequence>
<dbReference type="PROSITE" id="PS50928">
    <property type="entry name" value="ABC_TM1"/>
    <property type="match status" value="1"/>
</dbReference>
<evidence type="ECO:0000256" key="2">
    <source>
        <dbReference type="ARBA" id="ARBA00022448"/>
    </source>
</evidence>
<name>A0ABP7MBE6_9GAMM</name>
<organism evidence="9 10">
    <name type="scientific">Luteimonas lutimaris</name>
    <dbReference type="NCBI Taxonomy" id="698645"/>
    <lineage>
        <taxon>Bacteria</taxon>
        <taxon>Pseudomonadati</taxon>
        <taxon>Pseudomonadota</taxon>
        <taxon>Gammaproteobacteria</taxon>
        <taxon>Lysobacterales</taxon>
        <taxon>Lysobacteraceae</taxon>
        <taxon>Luteimonas</taxon>
    </lineage>
</organism>
<protein>
    <submittedName>
        <fullName evidence="9">Carbohydrate ABC transporter permease</fullName>
    </submittedName>
</protein>
<evidence type="ECO:0000313" key="10">
    <source>
        <dbReference type="Proteomes" id="UP001501727"/>
    </source>
</evidence>
<keyword evidence="6 7" id="KW-0472">Membrane</keyword>
<keyword evidence="10" id="KW-1185">Reference proteome</keyword>
<dbReference type="InterPro" id="IPR035906">
    <property type="entry name" value="MetI-like_sf"/>
</dbReference>
<feature type="transmembrane region" description="Helical" evidence="7">
    <location>
        <begin position="179"/>
        <end position="204"/>
    </location>
</feature>
<dbReference type="Pfam" id="PF00528">
    <property type="entry name" value="BPD_transp_1"/>
    <property type="match status" value="1"/>
</dbReference>
<gene>
    <name evidence="9" type="ORF">GCM10022229_10760</name>
</gene>
<keyword evidence="4 7" id="KW-0812">Transmembrane</keyword>
<evidence type="ECO:0000313" key="9">
    <source>
        <dbReference type="EMBL" id="GAA3919021.1"/>
    </source>
</evidence>
<dbReference type="EMBL" id="BAAAZU010000004">
    <property type="protein sequence ID" value="GAA3919021.1"/>
    <property type="molecule type" value="Genomic_DNA"/>
</dbReference>
<dbReference type="CDD" id="cd06261">
    <property type="entry name" value="TM_PBP2"/>
    <property type="match status" value="1"/>
</dbReference>
<dbReference type="RefSeq" id="WP_344758930.1">
    <property type="nucleotide sequence ID" value="NZ_BAAAZU010000004.1"/>
</dbReference>
<dbReference type="PANTHER" id="PTHR43744:SF12">
    <property type="entry name" value="ABC TRANSPORTER PERMEASE PROTEIN MG189-RELATED"/>
    <property type="match status" value="1"/>
</dbReference>
<evidence type="ECO:0000256" key="3">
    <source>
        <dbReference type="ARBA" id="ARBA00022475"/>
    </source>
</evidence>
<evidence type="ECO:0000259" key="8">
    <source>
        <dbReference type="PROSITE" id="PS50928"/>
    </source>
</evidence>
<evidence type="ECO:0000256" key="4">
    <source>
        <dbReference type="ARBA" id="ARBA00022692"/>
    </source>
</evidence>
<proteinExistence type="inferred from homology"/>
<dbReference type="Proteomes" id="UP001501727">
    <property type="component" value="Unassembled WGS sequence"/>
</dbReference>
<comment type="subcellular location">
    <subcellularLocation>
        <location evidence="1 7">Cell membrane</location>
        <topology evidence="1 7">Multi-pass membrane protein</topology>
    </subcellularLocation>
</comment>
<evidence type="ECO:0000256" key="5">
    <source>
        <dbReference type="ARBA" id="ARBA00022989"/>
    </source>
</evidence>
<evidence type="ECO:0000256" key="1">
    <source>
        <dbReference type="ARBA" id="ARBA00004651"/>
    </source>
</evidence>
<dbReference type="PANTHER" id="PTHR43744">
    <property type="entry name" value="ABC TRANSPORTER PERMEASE PROTEIN MG189-RELATED-RELATED"/>
    <property type="match status" value="1"/>
</dbReference>
<reference evidence="10" key="1">
    <citation type="journal article" date="2019" name="Int. J. Syst. Evol. Microbiol.">
        <title>The Global Catalogue of Microorganisms (GCM) 10K type strain sequencing project: providing services to taxonomists for standard genome sequencing and annotation.</title>
        <authorList>
            <consortium name="The Broad Institute Genomics Platform"/>
            <consortium name="The Broad Institute Genome Sequencing Center for Infectious Disease"/>
            <person name="Wu L."/>
            <person name="Ma J."/>
        </authorList>
    </citation>
    <scope>NUCLEOTIDE SEQUENCE [LARGE SCALE GENOMIC DNA]</scope>
    <source>
        <strain evidence="10">JCM 16916</strain>
    </source>
</reference>
<dbReference type="InterPro" id="IPR000515">
    <property type="entry name" value="MetI-like"/>
</dbReference>
<comment type="similarity">
    <text evidence="7">Belongs to the binding-protein-dependent transport system permease family.</text>
</comment>
<keyword evidence="2 7" id="KW-0813">Transport</keyword>
<keyword evidence="5 7" id="KW-1133">Transmembrane helix</keyword>
<accession>A0ABP7MBE6</accession>
<dbReference type="Gene3D" id="1.10.3720.10">
    <property type="entry name" value="MetI-like"/>
    <property type="match status" value="1"/>
</dbReference>
<feature type="transmembrane region" description="Helical" evidence="7">
    <location>
        <begin position="239"/>
        <end position="258"/>
    </location>
</feature>
<feature type="domain" description="ABC transmembrane type-1" evidence="8">
    <location>
        <begin position="69"/>
        <end position="258"/>
    </location>
</feature>
<feature type="transmembrane region" description="Helical" evidence="7">
    <location>
        <begin position="73"/>
        <end position="94"/>
    </location>
</feature>
<evidence type="ECO:0000256" key="7">
    <source>
        <dbReference type="RuleBase" id="RU363032"/>
    </source>
</evidence>
<feature type="transmembrane region" description="Helical" evidence="7">
    <location>
        <begin position="106"/>
        <end position="128"/>
    </location>
</feature>
<dbReference type="SUPFAM" id="SSF161098">
    <property type="entry name" value="MetI-like"/>
    <property type="match status" value="1"/>
</dbReference>
<evidence type="ECO:0000256" key="6">
    <source>
        <dbReference type="ARBA" id="ARBA00023136"/>
    </source>
</evidence>
<feature type="transmembrane region" description="Helical" evidence="7">
    <location>
        <begin position="140"/>
        <end position="158"/>
    </location>
</feature>
<keyword evidence="3" id="KW-1003">Cell membrane</keyword>
<comment type="caution">
    <text evidence="9">The sequence shown here is derived from an EMBL/GenBank/DDBJ whole genome shotgun (WGS) entry which is preliminary data.</text>
</comment>